<name>A0A8S5SXG2_9CAUD</name>
<sequence length="32" mass="3525">MFFGSPEQTGKVGYFRSFGEILHSAVLACPFT</sequence>
<organism evidence="1">
    <name type="scientific">Myoviridae sp. ctVeR24</name>
    <dbReference type="NCBI Taxonomy" id="2827689"/>
    <lineage>
        <taxon>Viruses</taxon>
        <taxon>Duplodnaviria</taxon>
        <taxon>Heunggongvirae</taxon>
        <taxon>Uroviricota</taxon>
        <taxon>Caudoviricetes</taxon>
    </lineage>
</organism>
<reference evidence="1" key="1">
    <citation type="journal article" date="2021" name="Proc. Natl. Acad. Sci. U.S.A.">
        <title>A Catalog of Tens of Thousands of Viruses from Human Metagenomes Reveals Hidden Associations with Chronic Diseases.</title>
        <authorList>
            <person name="Tisza M.J."/>
            <person name="Buck C.B."/>
        </authorList>
    </citation>
    <scope>NUCLEOTIDE SEQUENCE</scope>
    <source>
        <strain evidence="1">CtVeR24</strain>
    </source>
</reference>
<evidence type="ECO:0000313" key="1">
    <source>
        <dbReference type="EMBL" id="DAF55646.1"/>
    </source>
</evidence>
<proteinExistence type="predicted"/>
<dbReference type="EMBL" id="BK032695">
    <property type="protein sequence ID" value="DAF55646.1"/>
    <property type="molecule type" value="Genomic_DNA"/>
</dbReference>
<accession>A0A8S5SXG2</accession>
<protein>
    <submittedName>
        <fullName evidence="1">Uncharacterized protein</fullName>
    </submittedName>
</protein>